<evidence type="ECO:0000313" key="1">
    <source>
        <dbReference type="EMBL" id="MPN03044.1"/>
    </source>
</evidence>
<proteinExistence type="predicted"/>
<dbReference type="EMBL" id="VSSQ01048992">
    <property type="protein sequence ID" value="MPN03044.1"/>
    <property type="molecule type" value="Genomic_DNA"/>
</dbReference>
<reference evidence="1" key="1">
    <citation type="submission" date="2019-08" db="EMBL/GenBank/DDBJ databases">
        <authorList>
            <person name="Kucharzyk K."/>
            <person name="Murdoch R.W."/>
            <person name="Higgins S."/>
            <person name="Loffler F."/>
        </authorList>
    </citation>
    <scope>NUCLEOTIDE SEQUENCE</scope>
</reference>
<dbReference type="AlphaFoldDB" id="A0A645ER17"/>
<sequence length="145" mass="15960">MRNGSDGNHHVVILHQMSDLFGAGNVLRREDGDNPFRRPCRAGVNGKHFCARVATAHGGTKQHAGQMDVVCIHRGAKGLINHLDALDAVANRAWQLRLGNLGVFAEESGAQKNRIFNLLITRATADIVFDCFLDVRPRWIGVLID</sequence>
<protein>
    <submittedName>
        <fullName evidence="1">Uncharacterized protein</fullName>
    </submittedName>
</protein>
<comment type="caution">
    <text evidence="1">The sequence shown here is derived from an EMBL/GenBank/DDBJ whole genome shotgun (WGS) entry which is preliminary data.</text>
</comment>
<organism evidence="1">
    <name type="scientific">bioreactor metagenome</name>
    <dbReference type="NCBI Taxonomy" id="1076179"/>
    <lineage>
        <taxon>unclassified sequences</taxon>
        <taxon>metagenomes</taxon>
        <taxon>ecological metagenomes</taxon>
    </lineage>
</organism>
<gene>
    <name evidence="1" type="ORF">SDC9_150267</name>
</gene>
<accession>A0A645ER17</accession>
<name>A0A645ER17_9ZZZZ</name>